<dbReference type="GO" id="GO:0004565">
    <property type="term" value="F:beta-galactosidase activity"/>
    <property type="evidence" value="ECO:0007669"/>
    <property type="project" value="UniProtKB-EC"/>
</dbReference>
<evidence type="ECO:0000256" key="8">
    <source>
        <dbReference type="ARBA" id="ARBA00022801"/>
    </source>
</evidence>
<dbReference type="Pfam" id="PF02929">
    <property type="entry name" value="Bgal_small_N"/>
    <property type="match status" value="1"/>
</dbReference>
<dbReference type="SMART" id="SM01038">
    <property type="entry name" value="Bgal_small_N"/>
    <property type="match status" value="1"/>
</dbReference>
<dbReference type="InterPro" id="IPR032312">
    <property type="entry name" value="LacZ_4"/>
</dbReference>
<reference evidence="14" key="1">
    <citation type="journal article" date="2014" name="Int. J. Syst. Evol. Microbiol.">
        <title>Complete genome sequence of Corynebacterium casei LMG S-19264T (=DSM 44701T), isolated from a smear-ripened cheese.</title>
        <authorList>
            <consortium name="US DOE Joint Genome Institute (JGI-PGF)"/>
            <person name="Walter F."/>
            <person name="Albersmeier A."/>
            <person name="Kalinowski J."/>
            <person name="Ruckert C."/>
        </authorList>
    </citation>
    <scope>NUCLEOTIDE SEQUENCE</scope>
    <source>
        <strain evidence="14">KCTC 12368</strain>
    </source>
</reference>
<dbReference type="GO" id="GO:0030246">
    <property type="term" value="F:carbohydrate binding"/>
    <property type="evidence" value="ECO:0007669"/>
    <property type="project" value="InterPro"/>
</dbReference>
<dbReference type="Gene3D" id="2.70.98.10">
    <property type="match status" value="1"/>
</dbReference>
<protein>
    <recommendedName>
        <fullName evidence="7 12">Beta-galactosidase</fullName>
        <ecNumber evidence="6 12">3.2.1.23</ecNumber>
    </recommendedName>
    <alternativeName>
        <fullName evidence="11 12">Lactase</fullName>
    </alternativeName>
</protein>
<evidence type="ECO:0000256" key="7">
    <source>
        <dbReference type="ARBA" id="ARBA00013303"/>
    </source>
</evidence>
<dbReference type="PRINTS" id="PR00132">
    <property type="entry name" value="GLHYDRLASE2"/>
</dbReference>
<evidence type="ECO:0000256" key="5">
    <source>
        <dbReference type="ARBA" id="ARBA00011245"/>
    </source>
</evidence>
<dbReference type="Gene3D" id="3.20.20.80">
    <property type="entry name" value="Glycosidases"/>
    <property type="match status" value="1"/>
</dbReference>
<dbReference type="FunFam" id="3.20.20.80:FF:000018">
    <property type="entry name" value="Beta-galactosidase"/>
    <property type="match status" value="1"/>
</dbReference>
<reference evidence="14" key="2">
    <citation type="submission" date="2020-09" db="EMBL/GenBank/DDBJ databases">
        <authorList>
            <person name="Sun Q."/>
            <person name="Kim S."/>
        </authorList>
    </citation>
    <scope>NUCLEOTIDE SEQUENCE</scope>
    <source>
        <strain evidence="14">KCTC 12368</strain>
    </source>
</reference>
<dbReference type="Proteomes" id="UP000619457">
    <property type="component" value="Unassembled WGS sequence"/>
</dbReference>
<dbReference type="EC" id="3.2.1.23" evidence="6 12"/>
<dbReference type="InterPro" id="IPR014718">
    <property type="entry name" value="GH-type_carb-bd"/>
</dbReference>
<dbReference type="InterPro" id="IPR023232">
    <property type="entry name" value="Glyco_hydro_2_AS"/>
</dbReference>
<dbReference type="InterPro" id="IPR008979">
    <property type="entry name" value="Galactose-bd-like_sf"/>
</dbReference>
<comment type="catalytic activity">
    <reaction evidence="1 12">
        <text>Hydrolysis of terminal non-reducing beta-D-galactose residues in beta-D-galactosides.</text>
        <dbReference type="EC" id="3.2.1.23"/>
    </reaction>
</comment>
<dbReference type="Gene3D" id="2.60.40.10">
    <property type="entry name" value="Immunoglobulins"/>
    <property type="match status" value="2"/>
</dbReference>
<dbReference type="InterPro" id="IPR050347">
    <property type="entry name" value="Bact_Beta-galactosidase"/>
</dbReference>
<proteinExistence type="inferred from homology"/>
<evidence type="ECO:0000313" key="14">
    <source>
        <dbReference type="EMBL" id="GGZ13225.1"/>
    </source>
</evidence>
<dbReference type="InterPro" id="IPR006103">
    <property type="entry name" value="Glyco_hydro_2_cat"/>
</dbReference>
<keyword evidence="10 12" id="KW-0326">Glycosidase</keyword>
<dbReference type="PANTHER" id="PTHR46323:SF2">
    <property type="entry name" value="BETA-GALACTOSIDASE"/>
    <property type="match status" value="1"/>
</dbReference>
<evidence type="ECO:0000256" key="6">
    <source>
        <dbReference type="ARBA" id="ARBA00012756"/>
    </source>
</evidence>
<dbReference type="AlphaFoldDB" id="A0A918PJJ6"/>
<dbReference type="SUPFAM" id="SSF51445">
    <property type="entry name" value="(Trans)glycosidases"/>
    <property type="match status" value="1"/>
</dbReference>
<evidence type="ECO:0000256" key="10">
    <source>
        <dbReference type="ARBA" id="ARBA00023295"/>
    </source>
</evidence>
<dbReference type="InterPro" id="IPR011013">
    <property type="entry name" value="Gal_mutarotase_sf_dom"/>
</dbReference>
<comment type="caution">
    <text evidence="14">The sequence shown here is derived from an EMBL/GenBank/DDBJ whole genome shotgun (WGS) entry which is preliminary data.</text>
</comment>
<keyword evidence="15" id="KW-1185">Reference proteome</keyword>
<comment type="subunit">
    <text evidence="5">Monomer.</text>
</comment>
<comment type="similarity">
    <text evidence="4 12">Belongs to the glycosyl hydrolase 2 family.</text>
</comment>
<dbReference type="PROSITE" id="PS00608">
    <property type="entry name" value="GLYCOSYL_HYDROL_F2_2"/>
    <property type="match status" value="1"/>
</dbReference>
<dbReference type="Pfam" id="PF02837">
    <property type="entry name" value="Glyco_hydro_2_N"/>
    <property type="match status" value="1"/>
</dbReference>
<evidence type="ECO:0000256" key="11">
    <source>
        <dbReference type="ARBA" id="ARBA00032230"/>
    </source>
</evidence>
<dbReference type="GO" id="GO:0005990">
    <property type="term" value="P:lactose catabolic process"/>
    <property type="evidence" value="ECO:0007669"/>
    <property type="project" value="TreeGrafter"/>
</dbReference>
<evidence type="ECO:0000259" key="13">
    <source>
        <dbReference type="SMART" id="SM01038"/>
    </source>
</evidence>
<dbReference type="Pfam" id="PF02836">
    <property type="entry name" value="Glyco_hydro_2_C"/>
    <property type="match status" value="1"/>
</dbReference>
<feature type="domain" description="Beta galactosidase small chain/" evidence="13">
    <location>
        <begin position="764"/>
        <end position="1040"/>
    </location>
</feature>
<dbReference type="InterPro" id="IPR004199">
    <property type="entry name" value="B-gal_small/dom_5"/>
</dbReference>
<sequence>MNRYYYLLLFLFGIKAGEISAQTQAKDYENPAMVGSNKVAPHAFYLPYDGVEKAMEGNSESSSLIMSLNGSWDYKWALNPDQSPKGFFETDYSLEDWDKIEVPGNTEMQGFDVPIYLNHPYEFTRKPAPPHIPQDWNPVGSYKRKFTLPTNWDGNRVLIHFGAVKSAFYLWINGQKVGYSQGSKTPAEWDITDYLVEGENDLALQVFRFSDGSYLEGQDFWRLSGIERDVFLYSSPKAHIADFTIHAGLDKDYVQGEFSMDILMKNTGSTDKGSLKVRLLDARSKLVGEPWTLDYKLSKNKEQALSLSASIDQVKKWSSETPYLYQVLVEQYDAQGELLQVINQKVGFRTVEIKNAQLLVNGEAILVKGVNRHEHDPNTGHYISKEVMEQDVKLMKQLNINAVRTAHYPNDPYWYALCDQYGLFVVDEANIESHAMGAAKQREYDHEAHISNDPEWELAHLDRVERMYHRDKNHPSVIIWSLGNEAGDGMNFIKAYDWLKAIDSRPVQFEQANLKPHTDIFAPMYISMELMKNYAIQANIYRPLIQCEYAHAMGNSLGNFQDYWDLIELYPALQGGFVWDWVDQAFYKETEAGEQYFAFGGDFGSDTLRNDNNFCINGLISADRELNPHAHELKKVYQNFKLEEFDLQQGHFAVMNENFFKSYDKEVLKWEVMENGTAILSGEMAMNMAPQVRELLTLPLDFQQIPGREYILNTYLVSPEETDWSEAGHVLGKEQFLYPIIPSQADKSQTAGSLVFRQSGEILTFSGEDFQVEFDRSMGELTSIQIEGSELIATGLRPDFWRSPVDNDFGNGMVKREGVWKEAGSKKVVERVEVEKLSETAYQLRVFNLIPEVESRFNTSYTINSAGEILVENAFLVAPHIKIPELPRLGMQMQLMKQYDQVEWYGRGPYENYIDRKTSAFIGSYQSTVDELLFAYVRPQENGYRTETRALKMTNQQGKGMLVLGLPHLSWNASFYDRDSYSQQKKMDIRHTVDMKRKDRIFLNLDYMQMGVGGDNSWRDLPHTEYRIQPHDHFYAFTIRLLKENGELGTFLKQEEMTNNPRPINSLISNYYYEK</sequence>
<dbReference type="InterPro" id="IPR006102">
    <property type="entry name" value="Ig-like_GH2"/>
</dbReference>
<evidence type="ECO:0000256" key="4">
    <source>
        <dbReference type="ARBA" id="ARBA00007401"/>
    </source>
</evidence>
<evidence type="ECO:0000313" key="15">
    <source>
        <dbReference type="Proteomes" id="UP000619457"/>
    </source>
</evidence>
<dbReference type="RefSeq" id="WP_018475064.1">
    <property type="nucleotide sequence ID" value="NZ_BMWX01000001.1"/>
</dbReference>
<gene>
    <name evidence="14" type="primary">lacZ</name>
    <name evidence="14" type="ORF">GCM10007049_01260</name>
</gene>
<dbReference type="Pfam" id="PF00703">
    <property type="entry name" value="Glyco_hydro_2"/>
    <property type="match status" value="1"/>
</dbReference>
<evidence type="ECO:0000256" key="2">
    <source>
        <dbReference type="ARBA" id="ARBA00001913"/>
    </source>
</evidence>
<comment type="cofactor">
    <cofactor evidence="2">
        <name>Ca(2+)</name>
        <dbReference type="ChEBI" id="CHEBI:29108"/>
    </cofactor>
</comment>
<dbReference type="PROSITE" id="PS00719">
    <property type="entry name" value="GLYCOSYL_HYDROL_F2_1"/>
    <property type="match status" value="1"/>
</dbReference>
<dbReference type="GO" id="GO:0009341">
    <property type="term" value="C:beta-galactosidase complex"/>
    <property type="evidence" value="ECO:0007669"/>
    <property type="project" value="InterPro"/>
</dbReference>
<dbReference type="InterPro" id="IPR006101">
    <property type="entry name" value="Glyco_hydro_2"/>
</dbReference>
<dbReference type="SUPFAM" id="SSF49785">
    <property type="entry name" value="Galactose-binding domain-like"/>
    <property type="match status" value="1"/>
</dbReference>
<dbReference type="InterPro" id="IPR006104">
    <property type="entry name" value="Glyco_hydro_2_N"/>
</dbReference>
<name>A0A918PJJ6_9BACT</name>
<dbReference type="SUPFAM" id="SSF74650">
    <property type="entry name" value="Galactose mutarotase-like"/>
    <property type="match status" value="1"/>
</dbReference>
<accession>A0A918PJJ6</accession>
<comment type="cofactor">
    <cofactor evidence="3">
        <name>Na(+)</name>
        <dbReference type="ChEBI" id="CHEBI:29101"/>
    </cofactor>
</comment>
<dbReference type="Gene3D" id="2.60.120.260">
    <property type="entry name" value="Galactose-binding domain-like"/>
    <property type="match status" value="1"/>
</dbReference>
<evidence type="ECO:0000256" key="12">
    <source>
        <dbReference type="RuleBase" id="RU361154"/>
    </source>
</evidence>
<organism evidence="14 15">
    <name type="scientific">Echinicola pacifica</name>
    <dbReference type="NCBI Taxonomy" id="346377"/>
    <lineage>
        <taxon>Bacteria</taxon>
        <taxon>Pseudomonadati</taxon>
        <taxon>Bacteroidota</taxon>
        <taxon>Cytophagia</taxon>
        <taxon>Cytophagales</taxon>
        <taxon>Cyclobacteriaceae</taxon>
        <taxon>Echinicola</taxon>
    </lineage>
</organism>
<dbReference type="Pfam" id="PF16353">
    <property type="entry name" value="LacZ_4"/>
    <property type="match status" value="1"/>
</dbReference>
<dbReference type="InterPro" id="IPR017853">
    <property type="entry name" value="GH"/>
</dbReference>
<dbReference type="InterPro" id="IPR036156">
    <property type="entry name" value="Beta-gal/glucu_dom_sf"/>
</dbReference>
<dbReference type="EMBL" id="BMWX01000001">
    <property type="protein sequence ID" value="GGZ13225.1"/>
    <property type="molecule type" value="Genomic_DNA"/>
</dbReference>
<keyword evidence="8 12" id="KW-0378">Hydrolase</keyword>
<dbReference type="PANTHER" id="PTHR46323">
    <property type="entry name" value="BETA-GALACTOSIDASE"/>
    <property type="match status" value="1"/>
</dbReference>
<evidence type="ECO:0000256" key="3">
    <source>
        <dbReference type="ARBA" id="ARBA00001959"/>
    </source>
</evidence>
<dbReference type="SUPFAM" id="SSF49303">
    <property type="entry name" value="beta-Galactosidase/glucuronidase domain"/>
    <property type="match status" value="2"/>
</dbReference>
<evidence type="ECO:0000256" key="1">
    <source>
        <dbReference type="ARBA" id="ARBA00001412"/>
    </source>
</evidence>
<evidence type="ECO:0000256" key="9">
    <source>
        <dbReference type="ARBA" id="ARBA00022837"/>
    </source>
</evidence>
<dbReference type="InterPro" id="IPR023230">
    <property type="entry name" value="Glyco_hydro_2_CS"/>
</dbReference>
<dbReference type="InterPro" id="IPR013783">
    <property type="entry name" value="Ig-like_fold"/>
</dbReference>
<keyword evidence="9" id="KW-0106">Calcium</keyword>